<feature type="transmembrane region" description="Helical" evidence="1">
    <location>
        <begin position="250"/>
        <end position="272"/>
    </location>
</feature>
<name>A0A4U5MQU1_STECR</name>
<dbReference type="Proteomes" id="UP000298663">
    <property type="component" value="Unassembled WGS sequence"/>
</dbReference>
<dbReference type="AlphaFoldDB" id="A0A4U5MQU1"/>
<keyword evidence="1" id="KW-0812">Transmembrane</keyword>
<feature type="transmembrane region" description="Helical" evidence="1">
    <location>
        <begin position="40"/>
        <end position="73"/>
    </location>
</feature>
<evidence type="ECO:0008006" key="4">
    <source>
        <dbReference type="Google" id="ProtNLM"/>
    </source>
</evidence>
<feature type="transmembrane region" description="Helical" evidence="1">
    <location>
        <begin position="126"/>
        <end position="147"/>
    </location>
</feature>
<keyword evidence="1" id="KW-1133">Transmembrane helix</keyword>
<gene>
    <name evidence="2" type="ORF">L596_019358</name>
</gene>
<keyword evidence="1" id="KW-0472">Membrane</keyword>
<feature type="transmembrane region" description="Helical" evidence="1">
    <location>
        <begin position="175"/>
        <end position="199"/>
    </location>
</feature>
<dbReference type="EMBL" id="AZBU02000006">
    <property type="protein sequence ID" value="TKR71822.1"/>
    <property type="molecule type" value="Genomic_DNA"/>
</dbReference>
<feature type="transmembrane region" description="Helical" evidence="1">
    <location>
        <begin position="219"/>
        <end position="238"/>
    </location>
</feature>
<feature type="transmembrane region" description="Helical" evidence="1">
    <location>
        <begin position="93"/>
        <end position="114"/>
    </location>
</feature>
<feature type="transmembrane region" description="Helical" evidence="1">
    <location>
        <begin position="6"/>
        <end position="28"/>
    </location>
</feature>
<evidence type="ECO:0000313" key="2">
    <source>
        <dbReference type="EMBL" id="TKR71822.1"/>
    </source>
</evidence>
<comment type="caution">
    <text evidence="2">The sequence shown here is derived from an EMBL/GenBank/DDBJ whole genome shotgun (WGS) entry which is preliminary data.</text>
</comment>
<reference evidence="2 3" key="1">
    <citation type="journal article" date="2015" name="Genome Biol.">
        <title>Comparative genomics of Steinernema reveals deeply conserved gene regulatory networks.</title>
        <authorList>
            <person name="Dillman A.R."/>
            <person name="Macchietto M."/>
            <person name="Porter C.F."/>
            <person name="Rogers A."/>
            <person name="Williams B."/>
            <person name="Antoshechkin I."/>
            <person name="Lee M.M."/>
            <person name="Goodwin Z."/>
            <person name="Lu X."/>
            <person name="Lewis E.E."/>
            <person name="Goodrich-Blair H."/>
            <person name="Stock S.P."/>
            <person name="Adams B.J."/>
            <person name="Sternberg P.W."/>
            <person name="Mortazavi A."/>
        </authorList>
    </citation>
    <scope>NUCLEOTIDE SEQUENCE [LARGE SCALE GENOMIC DNA]</scope>
    <source>
        <strain evidence="2 3">ALL</strain>
    </source>
</reference>
<evidence type="ECO:0000256" key="1">
    <source>
        <dbReference type="SAM" id="Phobius"/>
    </source>
</evidence>
<keyword evidence="3" id="KW-1185">Reference proteome</keyword>
<accession>A0A4U5MQU1</accession>
<protein>
    <recommendedName>
        <fullName evidence="4">G-protein coupled receptors family 1 profile domain-containing protein</fullName>
    </recommendedName>
</protein>
<evidence type="ECO:0000313" key="3">
    <source>
        <dbReference type="Proteomes" id="UP000298663"/>
    </source>
</evidence>
<reference evidence="2 3" key="2">
    <citation type="journal article" date="2019" name="G3 (Bethesda)">
        <title>Hybrid Assembly of the Genome of the Entomopathogenic Nematode Steinernema carpocapsae Identifies the X-Chromosome.</title>
        <authorList>
            <person name="Serra L."/>
            <person name="Macchietto M."/>
            <person name="Macias-Munoz A."/>
            <person name="McGill C.J."/>
            <person name="Rodriguez I.M."/>
            <person name="Rodriguez B."/>
            <person name="Murad R."/>
            <person name="Mortazavi A."/>
        </authorList>
    </citation>
    <scope>NUCLEOTIDE SEQUENCE [LARGE SCALE GENOMIC DNA]</scope>
    <source>
        <strain evidence="2 3">ALL</strain>
    </source>
</reference>
<organism evidence="2 3">
    <name type="scientific">Steinernema carpocapsae</name>
    <name type="common">Entomopathogenic nematode</name>
    <dbReference type="NCBI Taxonomy" id="34508"/>
    <lineage>
        <taxon>Eukaryota</taxon>
        <taxon>Metazoa</taxon>
        <taxon>Ecdysozoa</taxon>
        <taxon>Nematoda</taxon>
        <taxon>Chromadorea</taxon>
        <taxon>Rhabditida</taxon>
        <taxon>Tylenchina</taxon>
        <taxon>Panagrolaimomorpha</taxon>
        <taxon>Strongyloidoidea</taxon>
        <taxon>Steinernematidae</taxon>
        <taxon>Steinernema</taxon>
    </lineage>
</organism>
<proteinExistence type="predicted"/>
<sequence>MWVGIAIIEHSIASLLSFSSILIFVACLKRKSYKLIWNDSPPLLCVLVSIVPTATLTCLVMLEWILICAGVIPKSPKYTIMIHFPSAMAMTAGWFYDGAIASAFLHRILILLPYFQATKTFYKPVVVASVLIPLLCILSILTLNVVFVSVDVVPASPDCFAPNCMSSHVAFIRQIYSYVDLSFSIGVLITGSTSLALLYRYRKNFQTYKNANINLFSRYIFYLRLTFKFSPFLADVVVSNTVGRPLAAYIGPYGALGGSFEAFLCILAFYSLQKKQTQRVISMSKSGHMISNISQKASR</sequence>